<reference evidence="1" key="1">
    <citation type="submission" date="2019-11" db="UniProtKB">
        <authorList>
            <consortium name="WormBaseParasite"/>
        </authorList>
    </citation>
    <scope>IDENTIFICATION</scope>
</reference>
<dbReference type="AlphaFoldDB" id="A0A5K3FRL1"/>
<proteinExistence type="predicted"/>
<protein>
    <submittedName>
        <fullName evidence="1">Transferase</fullName>
    </submittedName>
</protein>
<dbReference type="WBParaSite" id="MCU_010951-RA">
    <property type="protein sequence ID" value="MCU_010951-RA"/>
    <property type="gene ID" value="MCU_010951"/>
</dbReference>
<evidence type="ECO:0000313" key="1">
    <source>
        <dbReference type="WBParaSite" id="MCU_010951-RA"/>
    </source>
</evidence>
<organism evidence="1">
    <name type="scientific">Mesocestoides corti</name>
    <name type="common">Flatworm</name>
    <dbReference type="NCBI Taxonomy" id="53468"/>
    <lineage>
        <taxon>Eukaryota</taxon>
        <taxon>Metazoa</taxon>
        <taxon>Spiralia</taxon>
        <taxon>Lophotrochozoa</taxon>
        <taxon>Platyhelminthes</taxon>
        <taxon>Cestoda</taxon>
        <taxon>Eucestoda</taxon>
        <taxon>Cyclophyllidea</taxon>
        <taxon>Mesocestoididae</taxon>
        <taxon>Mesocestoides</taxon>
    </lineage>
</organism>
<sequence length="94" mass="10751">LGRHHHHLYNREGTHNSTINGSGLEFNYRFRCGVLDAGDMVRIAKLWKTVPERFHCIAGFFSVRKLVTVGKPIQLKLKQNINTHKITNGGKNRT</sequence>
<name>A0A5K3FRL1_MESCO</name>
<accession>A0A5K3FRL1</accession>